<dbReference type="NCBIfam" id="TIGR02832">
    <property type="entry name" value="spo_yunB"/>
    <property type="match status" value="1"/>
</dbReference>
<dbReference type="Pfam" id="PF09560">
    <property type="entry name" value="Spore_YunB"/>
    <property type="match status" value="1"/>
</dbReference>
<comment type="caution">
    <text evidence="1">The sequence shown here is derived from an EMBL/GenBank/DDBJ whole genome shotgun (WGS) entry which is preliminary data.</text>
</comment>
<evidence type="ECO:0000313" key="1">
    <source>
        <dbReference type="EMBL" id="GGE80682.1"/>
    </source>
</evidence>
<keyword evidence="2" id="KW-1185">Reference proteome</keyword>
<proteinExistence type="predicted"/>
<protein>
    <submittedName>
        <fullName evidence="1">Sporulation protein YunB</fullName>
    </submittedName>
</protein>
<reference evidence="1" key="2">
    <citation type="submission" date="2020-09" db="EMBL/GenBank/DDBJ databases">
        <authorList>
            <person name="Sun Q."/>
            <person name="Zhou Y."/>
        </authorList>
    </citation>
    <scope>NUCLEOTIDE SEQUENCE</scope>
    <source>
        <strain evidence="1">CGMCC 1.12698</strain>
    </source>
</reference>
<dbReference type="InterPro" id="IPR014197">
    <property type="entry name" value="Sporulation_prot_YunB"/>
</dbReference>
<accession>A0A917AWW7</accession>
<dbReference type="AlphaFoldDB" id="A0A917AWW7"/>
<dbReference type="Proteomes" id="UP000605259">
    <property type="component" value="Unassembled WGS sequence"/>
</dbReference>
<gene>
    <name evidence="1" type="primary">yunB</name>
    <name evidence="1" type="ORF">GCM10007140_32710</name>
</gene>
<name>A0A917AWW7_9BACI</name>
<dbReference type="EMBL" id="BMFK01000004">
    <property type="protein sequence ID" value="GGE80682.1"/>
    <property type="molecule type" value="Genomic_DNA"/>
</dbReference>
<organism evidence="1 2">
    <name type="scientific">Priestia taiwanensis</name>
    <dbReference type="NCBI Taxonomy" id="1347902"/>
    <lineage>
        <taxon>Bacteria</taxon>
        <taxon>Bacillati</taxon>
        <taxon>Bacillota</taxon>
        <taxon>Bacilli</taxon>
        <taxon>Bacillales</taxon>
        <taxon>Bacillaceae</taxon>
        <taxon>Priestia</taxon>
    </lineage>
</organism>
<reference evidence="1" key="1">
    <citation type="journal article" date="2014" name="Int. J. Syst. Evol. Microbiol.">
        <title>Complete genome sequence of Corynebacterium casei LMG S-19264T (=DSM 44701T), isolated from a smear-ripened cheese.</title>
        <authorList>
            <consortium name="US DOE Joint Genome Institute (JGI-PGF)"/>
            <person name="Walter F."/>
            <person name="Albersmeier A."/>
            <person name="Kalinowski J."/>
            <person name="Ruckert C."/>
        </authorList>
    </citation>
    <scope>NUCLEOTIDE SEQUENCE</scope>
    <source>
        <strain evidence="1">CGMCC 1.12698</strain>
    </source>
</reference>
<dbReference type="PIRSF" id="PIRSF021383">
    <property type="entry name" value="YunB"/>
    <property type="match status" value="1"/>
</dbReference>
<sequence length="263" mass="29228">MSKFRAYKFKPKRNFSSRRAMPKSRKVMIWIGSIFTVLVLLLFLINKSISKPLMAYAEIESKEMATAVIRKAVEEQVQENLDMTKVMEVTERANGKAAIIQYNTALTNKLLSAVTENIQHSLHEAKKGNFEELGLADSMKVQDKEKLADGIVYEMPLGMVTNNSLLATLGPKIPVRFTTIGDVQTDVVQRATPSGINNTFVEIGISVQVDIQVILPFVSEKFKVDTTIPITTQMIQGEVPQYFGGSNGNFIPIPVDKQTKGSN</sequence>
<evidence type="ECO:0000313" key="2">
    <source>
        <dbReference type="Proteomes" id="UP000605259"/>
    </source>
</evidence>
<dbReference type="RefSeq" id="WP_188389571.1">
    <property type="nucleotide sequence ID" value="NZ_BMFK01000004.1"/>
</dbReference>